<dbReference type="CDD" id="cd03786">
    <property type="entry name" value="GTB_UDP-GlcNAc_2-Epimerase"/>
    <property type="match status" value="1"/>
</dbReference>
<dbReference type="PANTHER" id="PTHR43174">
    <property type="entry name" value="UDP-N-ACETYLGLUCOSAMINE 2-EPIMERASE"/>
    <property type="match status" value="1"/>
</dbReference>
<evidence type="ECO:0000259" key="2">
    <source>
        <dbReference type="Pfam" id="PF02350"/>
    </source>
</evidence>
<dbReference type="PANTHER" id="PTHR43174:SF1">
    <property type="entry name" value="UDP-N-ACETYLGLUCOSAMINE 2-EPIMERASE"/>
    <property type="match status" value="1"/>
</dbReference>
<dbReference type="RefSeq" id="WP_155315575.1">
    <property type="nucleotide sequence ID" value="NZ_AP021874.1"/>
</dbReference>
<evidence type="ECO:0000256" key="1">
    <source>
        <dbReference type="RuleBase" id="RU003513"/>
    </source>
</evidence>
<dbReference type="Gene3D" id="3.40.50.2000">
    <property type="entry name" value="Glycogen Phosphorylase B"/>
    <property type="match status" value="2"/>
</dbReference>
<keyword evidence="1" id="KW-0413">Isomerase</keyword>
<organism evidence="3 4">
    <name type="scientific">Desulfosarcina alkanivorans</name>
    <dbReference type="NCBI Taxonomy" id="571177"/>
    <lineage>
        <taxon>Bacteria</taxon>
        <taxon>Pseudomonadati</taxon>
        <taxon>Thermodesulfobacteriota</taxon>
        <taxon>Desulfobacteria</taxon>
        <taxon>Desulfobacterales</taxon>
        <taxon>Desulfosarcinaceae</taxon>
        <taxon>Desulfosarcina</taxon>
    </lineage>
</organism>
<dbReference type="Proteomes" id="UP000427906">
    <property type="component" value="Chromosome"/>
</dbReference>
<comment type="similarity">
    <text evidence="1">Belongs to the UDP-N-acetylglucosamine 2-epimerase family.</text>
</comment>
<dbReference type="AlphaFoldDB" id="A0A5K7YFN9"/>
<dbReference type="InterPro" id="IPR003331">
    <property type="entry name" value="UDP_GlcNAc_Epimerase_2_dom"/>
</dbReference>
<dbReference type="KEGG" id="dalk:DSCA_12250"/>
<dbReference type="OrthoDB" id="9803238at2"/>
<evidence type="ECO:0000313" key="4">
    <source>
        <dbReference type="Proteomes" id="UP000427906"/>
    </source>
</evidence>
<keyword evidence="4" id="KW-1185">Reference proteome</keyword>
<dbReference type="EMBL" id="AP021874">
    <property type="protein sequence ID" value="BBO67295.1"/>
    <property type="molecule type" value="Genomic_DNA"/>
</dbReference>
<dbReference type="Pfam" id="PF02350">
    <property type="entry name" value="Epimerase_2"/>
    <property type="match status" value="1"/>
</dbReference>
<protein>
    <recommendedName>
        <fullName evidence="2">UDP-N-acetylglucosamine 2-epimerase domain-containing protein</fullName>
    </recommendedName>
</protein>
<feature type="domain" description="UDP-N-acetylglucosamine 2-epimerase" evidence="2">
    <location>
        <begin position="22"/>
        <end position="373"/>
    </location>
</feature>
<gene>
    <name evidence="3" type="ORF">DSCA_12250</name>
</gene>
<proteinExistence type="inferred from homology"/>
<evidence type="ECO:0000313" key="3">
    <source>
        <dbReference type="EMBL" id="BBO67295.1"/>
    </source>
</evidence>
<name>A0A5K7YFN9_9BACT</name>
<sequence length="378" mass="42420">MLIHLIAAARPNFMKIAPLYHALKKEDWAEPIIVHTGQHYDLNMSDAFFTDLNLPAPHIHLGVGSGSHAEQTGNVMMAYEKVILEKRPDLVVVVGDVNSTVACTLATVKVSYPIKNSKSKIQNLRRPLVAHLEAGLRSFDRTMPEEVNRIATDALADVLWTPSPDGDENLIKEGVVQDKIVRVGNIMIDSLEMMRQTIERQHAFTDYGLKKCQYGVMTFHRPANVDDPKLLSMLCDSLISISEQLPLIFPVHPRTRKNLQGFGLMDMLEKAETIILSEPLNYVRFMSLVFNCRLAITDSGGIQEETTYLGIPCLTMRPNTERPVTVTQGTNQLCFVSDIKEKAELILSHDLTECQVPEMWDGKTAKRVVDAIKRKFIG</sequence>
<dbReference type="SUPFAM" id="SSF53756">
    <property type="entry name" value="UDP-Glycosyltransferase/glycogen phosphorylase"/>
    <property type="match status" value="1"/>
</dbReference>
<dbReference type="InterPro" id="IPR029767">
    <property type="entry name" value="WecB-like"/>
</dbReference>
<accession>A0A5K7YFN9</accession>
<dbReference type="NCBIfam" id="TIGR00236">
    <property type="entry name" value="wecB"/>
    <property type="match status" value="1"/>
</dbReference>
<reference evidence="3 4" key="1">
    <citation type="submission" date="2019-11" db="EMBL/GenBank/DDBJ databases">
        <title>Comparative genomics of hydrocarbon-degrading Desulfosarcina strains.</title>
        <authorList>
            <person name="Watanabe M."/>
            <person name="Kojima H."/>
            <person name="Fukui M."/>
        </authorList>
    </citation>
    <scope>NUCLEOTIDE SEQUENCE [LARGE SCALE GENOMIC DNA]</scope>
    <source>
        <strain evidence="3 4">PL12</strain>
    </source>
</reference>
<dbReference type="GO" id="GO:0016853">
    <property type="term" value="F:isomerase activity"/>
    <property type="evidence" value="ECO:0007669"/>
    <property type="project" value="UniProtKB-KW"/>
</dbReference>